<dbReference type="AlphaFoldDB" id="A0A9D1VAU6"/>
<dbReference type="GO" id="GO:0004180">
    <property type="term" value="F:carboxypeptidase activity"/>
    <property type="evidence" value="ECO:0007669"/>
    <property type="project" value="UniProtKB-KW"/>
</dbReference>
<evidence type="ECO:0000256" key="1">
    <source>
        <dbReference type="ARBA" id="ARBA00004370"/>
    </source>
</evidence>
<dbReference type="SUPFAM" id="SSF56601">
    <property type="entry name" value="beta-lactamase/transpeptidase-like"/>
    <property type="match status" value="1"/>
</dbReference>
<dbReference type="InterPro" id="IPR012338">
    <property type="entry name" value="Beta-lactam/transpept-like"/>
</dbReference>
<keyword evidence="2" id="KW-0121">Carboxypeptidase</keyword>
<reference evidence="8" key="1">
    <citation type="journal article" date="2021" name="PeerJ">
        <title>Extensive microbial diversity within the chicken gut microbiome revealed by metagenomics and culture.</title>
        <authorList>
            <person name="Gilroy R."/>
            <person name="Ravi A."/>
            <person name="Getino M."/>
            <person name="Pursley I."/>
            <person name="Horton D.L."/>
            <person name="Alikhan N.F."/>
            <person name="Baker D."/>
            <person name="Gharbi K."/>
            <person name="Hall N."/>
            <person name="Watson M."/>
            <person name="Adriaenssens E.M."/>
            <person name="Foster-Nyarko E."/>
            <person name="Jarju S."/>
            <person name="Secka A."/>
            <person name="Antonio M."/>
            <person name="Oren A."/>
            <person name="Chaudhuri R.R."/>
            <person name="La Ragione R."/>
            <person name="Hildebrand F."/>
            <person name="Pallen M.J."/>
        </authorList>
    </citation>
    <scope>NUCLEOTIDE SEQUENCE</scope>
    <source>
        <strain evidence="8">14975</strain>
    </source>
</reference>
<reference evidence="8" key="2">
    <citation type="submission" date="2021-04" db="EMBL/GenBank/DDBJ databases">
        <authorList>
            <person name="Gilroy R."/>
        </authorList>
    </citation>
    <scope>NUCLEOTIDE SEQUENCE</scope>
    <source>
        <strain evidence="8">14975</strain>
    </source>
</reference>
<dbReference type="Gene3D" id="3.40.710.10">
    <property type="entry name" value="DD-peptidase/beta-lactamase superfamily"/>
    <property type="match status" value="1"/>
</dbReference>
<feature type="region of interest" description="Disordered" evidence="4">
    <location>
        <begin position="186"/>
        <end position="210"/>
    </location>
</feature>
<proteinExistence type="predicted"/>
<comment type="subcellular location">
    <subcellularLocation>
        <location evidence="1">Membrane</location>
    </subcellularLocation>
</comment>
<dbReference type="Gene3D" id="3.90.1310.10">
    <property type="entry name" value="Penicillin-binding protein 2a (Domain 2)"/>
    <property type="match status" value="2"/>
</dbReference>
<evidence type="ECO:0000259" key="7">
    <source>
        <dbReference type="Pfam" id="PF03717"/>
    </source>
</evidence>
<feature type="compositionally biased region" description="Polar residues" evidence="4">
    <location>
        <begin position="201"/>
        <end position="210"/>
    </location>
</feature>
<feature type="transmembrane region" description="Helical" evidence="5">
    <location>
        <begin position="12"/>
        <end position="30"/>
    </location>
</feature>
<dbReference type="PANTHER" id="PTHR30627:SF1">
    <property type="entry name" value="PEPTIDOGLYCAN D,D-TRANSPEPTIDASE FTSI"/>
    <property type="match status" value="1"/>
</dbReference>
<dbReference type="InterPro" id="IPR001460">
    <property type="entry name" value="PCN-bd_Tpept"/>
</dbReference>
<keyword evidence="2" id="KW-0378">Hydrolase</keyword>
<dbReference type="SUPFAM" id="SSF56519">
    <property type="entry name" value="Penicillin binding protein dimerisation domain"/>
    <property type="match status" value="1"/>
</dbReference>
<evidence type="ECO:0000256" key="5">
    <source>
        <dbReference type="SAM" id="Phobius"/>
    </source>
</evidence>
<keyword evidence="5" id="KW-0812">Transmembrane</keyword>
<dbReference type="Gene3D" id="3.30.450.330">
    <property type="match status" value="1"/>
</dbReference>
<keyword evidence="3 5" id="KW-0472">Membrane</keyword>
<dbReference type="InterPro" id="IPR050515">
    <property type="entry name" value="Beta-lactam/transpept"/>
</dbReference>
<accession>A0A9D1VAU6</accession>
<keyword evidence="5" id="KW-1133">Transmembrane helix</keyword>
<evidence type="ECO:0000256" key="2">
    <source>
        <dbReference type="ARBA" id="ARBA00022645"/>
    </source>
</evidence>
<evidence type="ECO:0000313" key="9">
    <source>
        <dbReference type="Proteomes" id="UP000823964"/>
    </source>
</evidence>
<dbReference type="GO" id="GO:0071555">
    <property type="term" value="P:cell wall organization"/>
    <property type="evidence" value="ECO:0007669"/>
    <property type="project" value="TreeGrafter"/>
</dbReference>
<dbReference type="Proteomes" id="UP000823964">
    <property type="component" value="Unassembled WGS sequence"/>
</dbReference>
<gene>
    <name evidence="8" type="ORF">H9862_02005</name>
</gene>
<feature type="domain" description="Penicillin-binding protein dimerisation" evidence="7">
    <location>
        <begin position="54"/>
        <end position="335"/>
    </location>
</feature>
<dbReference type="Pfam" id="PF00905">
    <property type="entry name" value="Transpeptidase"/>
    <property type="match status" value="1"/>
</dbReference>
<evidence type="ECO:0000256" key="3">
    <source>
        <dbReference type="ARBA" id="ARBA00023136"/>
    </source>
</evidence>
<organism evidence="8 9">
    <name type="scientific">Candidatus Akkermansia intestinigallinarum</name>
    <dbReference type="NCBI Taxonomy" id="2838431"/>
    <lineage>
        <taxon>Bacteria</taxon>
        <taxon>Pseudomonadati</taxon>
        <taxon>Verrucomicrobiota</taxon>
        <taxon>Verrucomicrobiia</taxon>
        <taxon>Verrucomicrobiales</taxon>
        <taxon>Akkermansiaceae</taxon>
        <taxon>Akkermansia</taxon>
    </lineage>
</organism>
<dbReference type="GO" id="GO:0008658">
    <property type="term" value="F:penicillin binding"/>
    <property type="evidence" value="ECO:0007669"/>
    <property type="project" value="InterPro"/>
</dbReference>
<dbReference type="InterPro" id="IPR005311">
    <property type="entry name" value="PBP_dimer"/>
</dbReference>
<dbReference type="GO" id="GO:0005886">
    <property type="term" value="C:plasma membrane"/>
    <property type="evidence" value="ECO:0007669"/>
    <property type="project" value="TreeGrafter"/>
</dbReference>
<dbReference type="InterPro" id="IPR036138">
    <property type="entry name" value="PBP_dimer_sf"/>
</dbReference>
<protein>
    <submittedName>
        <fullName evidence="8">Penicillin-binding protein 2</fullName>
    </submittedName>
</protein>
<evidence type="ECO:0000256" key="4">
    <source>
        <dbReference type="SAM" id="MobiDB-lite"/>
    </source>
</evidence>
<feature type="region of interest" description="Disordered" evidence="4">
    <location>
        <begin position="732"/>
        <end position="756"/>
    </location>
</feature>
<name>A0A9D1VAU6_9BACT</name>
<comment type="caution">
    <text evidence="8">The sequence shown here is derived from an EMBL/GenBank/DDBJ whole genome shotgun (WGS) entry which is preliminary data.</text>
</comment>
<dbReference type="EMBL" id="DXFQ01000033">
    <property type="protein sequence ID" value="HIX19360.1"/>
    <property type="molecule type" value="Genomic_DNA"/>
</dbReference>
<evidence type="ECO:0000259" key="6">
    <source>
        <dbReference type="Pfam" id="PF00905"/>
    </source>
</evidence>
<feature type="domain" description="Penicillin-binding protein transpeptidase" evidence="6">
    <location>
        <begin position="377"/>
        <end position="705"/>
    </location>
</feature>
<sequence>MKTKIPFTTRCLFLVMVIFFISFCISWKLIQLHVVESDERSRIAADAMIERDIIPAQRGLIMDRNEEVLTNNISSATVKANRYHLRELNVVVDGLAYNLASHDPEWDAADEKNRGRLYSKYRNKLLDNAVRDLSPEEKAELRRLHKADDPETLRRLSYDPAILEQYYAAHDRLVADILYPYLSRSEADTDDSDDKDGNEQADGSSAGGTHSYLTREDIIERIAQRETEQYNAEARAKGEPVKRLRYDIILARNLNPETAEQLRRALKQAHVRGIVIESELRRSYIMPEMLCHVLGYVNHENHGCSGVEATKDSYLTGVNGFCEYRHNPRGQVLPNEDDRYMPPKHGLNLRLTIDMRLQTILEQELDKGLRHFRAVGGCMIAVDPHTGDILAMVSRPAFDLNTKQVITHEGKFDRGTLKDKQGHIVTGDFNYACQARYEPGSTFKVITVSAALDQGIMGIHSTVNCNPFSVGYGSGVIHDVRNYGMRQVWEVLKKSSNPGAAQIALSVRWPRYKPYLEAFGLTKPARIDLPSGGACLVADGNNIVNFSRIAYGYSVSVSPLHMAMVYATIANGGVRMKPRLIDKIIAADGSIYDDCPPVVEQRVIKEKVAKDLLMALESVTEKKAGDNGTATRAAIPGFRIGGKTGTAKKVKPRGGYYEGLYTVSFAGILPVDNPRVVIMTVIDEPHPTDCNPGGGTVAAPIFRAAAERIINVLNIEPSDPAAYEKYLAEKKLADEPKPESATKATAGSRRPNRKTR</sequence>
<evidence type="ECO:0000313" key="8">
    <source>
        <dbReference type="EMBL" id="HIX19360.1"/>
    </source>
</evidence>
<keyword evidence="2" id="KW-0645">Protease</keyword>
<dbReference type="PANTHER" id="PTHR30627">
    <property type="entry name" value="PEPTIDOGLYCAN D,D-TRANSPEPTIDASE"/>
    <property type="match status" value="1"/>
</dbReference>
<dbReference type="Pfam" id="PF03717">
    <property type="entry name" value="PBP_dimer"/>
    <property type="match status" value="1"/>
</dbReference>